<evidence type="ECO:0000313" key="1">
    <source>
        <dbReference type="EMBL" id="KFI57519.1"/>
    </source>
</evidence>
<proteinExistence type="predicted"/>
<evidence type="ECO:0000313" key="2">
    <source>
        <dbReference type="Proteomes" id="UP000029067"/>
    </source>
</evidence>
<accession>A0A087AFG9</accession>
<dbReference type="Proteomes" id="UP000029067">
    <property type="component" value="Unassembled WGS sequence"/>
</dbReference>
<name>A0A087AFG9_9BIFI</name>
<dbReference type="eggNOG" id="ENOG50322QP">
    <property type="taxonomic scope" value="Bacteria"/>
</dbReference>
<gene>
    <name evidence="1" type="ORF">BCUN_1867</name>
</gene>
<protein>
    <submittedName>
        <fullName evidence="1">Uncharacterized protein</fullName>
    </submittedName>
</protein>
<organism evidence="1 2">
    <name type="scientific">Bifidobacterium cuniculi</name>
    <dbReference type="NCBI Taxonomy" id="1688"/>
    <lineage>
        <taxon>Bacteria</taxon>
        <taxon>Bacillati</taxon>
        <taxon>Actinomycetota</taxon>
        <taxon>Actinomycetes</taxon>
        <taxon>Bifidobacteriales</taxon>
        <taxon>Bifidobacteriaceae</taxon>
        <taxon>Bifidobacterium</taxon>
    </lineage>
</organism>
<reference evidence="1 2" key="1">
    <citation type="submission" date="2014-03" db="EMBL/GenBank/DDBJ databases">
        <title>Genomics of Bifidobacteria.</title>
        <authorList>
            <person name="Ventura M."/>
            <person name="Milani C."/>
            <person name="Lugli G.A."/>
        </authorList>
    </citation>
    <scope>NUCLEOTIDE SEQUENCE [LARGE SCALE GENOMIC DNA]</scope>
    <source>
        <strain evidence="1 2">LMG 10738</strain>
    </source>
</reference>
<comment type="caution">
    <text evidence="1">The sequence shown here is derived from an EMBL/GenBank/DDBJ whole genome shotgun (WGS) entry which is preliminary data.</text>
</comment>
<keyword evidence="2" id="KW-1185">Reference proteome</keyword>
<dbReference type="AlphaFoldDB" id="A0A087AFG9"/>
<dbReference type="EMBL" id="JGYV01000033">
    <property type="protein sequence ID" value="KFI57519.1"/>
    <property type="molecule type" value="Genomic_DNA"/>
</dbReference>
<sequence length="141" mass="15713">MVFNEIDIDTDAYAQLTDVVIFHAEAPVPATTNMRGRVWRVDVEFLVESTDVDRAFRLASFVRRAVMAWPRMEPSKHGRVLKIQYPPAFAKAASGKQATAKGVKQYSTGSACALLVSDMVRPERPSKSLVVSGFWEPFPQP</sequence>